<name>A0ABQ5FP68_9ASTR</name>
<dbReference type="Proteomes" id="UP001151760">
    <property type="component" value="Unassembled WGS sequence"/>
</dbReference>
<reference evidence="1" key="2">
    <citation type="submission" date="2022-01" db="EMBL/GenBank/DDBJ databases">
        <authorList>
            <person name="Yamashiro T."/>
            <person name="Shiraishi A."/>
            <person name="Satake H."/>
            <person name="Nakayama K."/>
        </authorList>
    </citation>
    <scope>NUCLEOTIDE SEQUENCE</scope>
</reference>
<sequence>MVNTRTDAELAAAVQAAVDAMLPQIREQVREEYRTGAVTSGSNPPPVTIHTWLERFNKQKPRSFEKAVAPVDAENWISHMEKIFDVMDCNDAFKTRLAVYKFEGDALAWWKAYKQAKGGDAWVLTLTWAAFKELASENSTEYMQRFLRLAGFLGQAAGTAEEQAKNFRWGLHKSILDHVMCIQFTDVAQVADAART</sequence>
<comment type="caution">
    <text evidence="1">The sequence shown here is derived from an EMBL/GenBank/DDBJ whole genome shotgun (WGS) entry which is preliminary data.</text>
</comment>
<dbReference type="EMBL" id="BQNB010017578">
    <property type="protein sequence ID" value="GJT64789.1"/>
    <property type="molecule type" value="Genomic_DNA"/>
</dbReference>
<protein>
    <recommendedName>
        <fullName evidence="3">Zinc finger, CCHC-type, retrotransposon Gag domain protein</fullName>
    </recommendedName>
</protein>
<organism evidence="1 2">
    <name type="scientific">Tanacetum coccineum</name>
    <dbReference type="NCBI Taxonomy" id="301880"/>
    <lineage>
        <taxon>Eukaryota</taxon>
        <taxon>Viridiplantae</taxon>
        <taxon>Streptophyta</taxon>
        <taxon>Embryophyta</taxon>
        <taxon>Tracheophyta</taxon>
        <taxon>Spermatophyta</taxon>
        <taxon>Magnoliopsida</taxon>
        <taxon>eudicotyledons</taxon>
        <taxon>Gunneridae</taxon>
        <taxon>Pentapetalae</taxon>
        <taxon>asterids</taxon>
        <taxon>campanulids</taxon>
        <taxon>Asterales</taxon>
        <taxon>Asteraceae</taxon>
        <taxon>Asteroideae</taxon>
        <taxon>Anthemideae</taxon>
        <taxon>Anthemidinae</taxon>
        <taxon>Tanacetum</taxon>
    </lineage>
</organism>
<evidence type="ECO:0008006" key="3">
    <source>
        <dbReference type="Google" id="ProtNLM"/>
    </source>
</evidence>
<gene>
    <name evidence="1" type="ORF">Tco_1016269</name>
</gene>
<evidence type="ECO:0000313" key="1">
    <source>
        <dbReference type="EMBL" id="GJT64789.1"/>
    </source>
</evidence>
<reference evidence="1" key="1">
    <citation type="journal article" date="2022" name="Int. J. Mol. Sci.">
        <title>Draft Genome of Tanacetum Coccineum: Genomic Comparison of Closely Related Tanacetum-Family Plants.</title>
        <authorList>
            <person name="Yamashiro T."/>
            <person name="Shiraishi A."/>
            <person name="Nakayama K."/>
            <person name="Satake H."/>
        </authorList>
    </citation>
    <scope>NUCLEOTIDE SEQUENCE</scope>
</reference>
<proteinExistence type="predicted"/>
<keyword evidence="2" id="KW-1185">Reference proteome</keyword>
<evidence type="ECO:0000313" key="2">
    <source>
        <dbReference type="Proteomes" id="UP001151760"/>
    </source>
</evidence>
<accession>A0ABQ5FP68</accession>